<evidence type="ECO:0000313" key="1">
    <source>
        <dbReference type="EMBL" id="CAA9341505.1"/>
    </source>
</evidence>
<protein>
    <submittedName>
        <fullName evidence="1">Uncharacterized protein</fullName>
    </submittedName>
</protein>
<dbReference type="EMBL" id="CADCTZ010000417">
    <property type="protein sequence ID" value="CAA9341505.1"/>
    <property type="molecule type" value="Genomic_DNA"/>
</dbReference>
<reference evidence="1" key="1">
    <citation type="submission" date="2020-02" db="EMBL/GenBank/DDBJ databases">
        <authorList>
            <person name="Meier V. D."/>
        </authorList>
    </citation>
    <scope>NUCLEOTIDE SEQUENCE</scope>
    <source>
        <strain evidence="1">AVDCRST_MAG84</strain>
    </source>
</reference>
<organism evidence="1">
    <name type="scientific">uncultured Microcoleus sp</name>
    <dbReference type="NCBI Taxonomy" id="259945"/>
    <lineage>
        <taxon>Bacteria</taxon>
        <taxon>Bacillati</taxon>
        <taxon>Cyanobacteriota</taxon>
        <taxon>Cyanophyceae</taxon>
        <taxon>Oscillatoriophycideae</taxon>
        <taxon>Oscillatoriales</taxon>
        <taxon>Microcoleaceae</taxon>
        <taxon>Microcoleus</taxon>
        <taxon>environmental samples</taxon>
    </lineage>
</organism>
<proteinExistence type="predicted"/>
<name>A0A6J4LUW3_9CYAN</name>
<accession>A0A6J4LUW3</accession>
<sequence length="43" mass="4686">MKKAGLIFFGVPPPSSTSGGGRLRQGGKEKFVMSLAFRRARNF</sequence>
<gene>
    <name evidence="1" type="ORF">AVDCRST_MAG84-2391</name>
</gene>
<dbReference type="AlphaFoldDB" id="A0A6J4LUW3"/>